<dbReference type="Gene3D" id="3.40.50.1110">
    <property type="entry name" value="SGNH hydrolase"/>
    <property type="match status" value="1"/>
</dbReference>
<dbReference type="SUPFAM" id="SSF52266">
    <property type="entry name" value="SGNH hydrolase"/>
    <property type="match status" value="1"/>
</dbReference>
<keyword evidence="3" id="KW-1185">Reference proteome</keyword>
<dbReference type="AlphaFoldDB" id="A0AAI9T1Q8"/>
<name>A0AAI9T1Q8_9ASCO</name>
<organism evidence="2 3">
    <name type="scientific">Candida oxycetoniae</name>
    <dbReference type="NCBI Taxonomy" id="497107"/>
    <lineage>
        <taxon>Eukaryota</taxon>
        <taxon>Fungi</taxon>
        <taxon>Dikarya</taxon>
        <taxon>Ascomycota</taxon>
        <taxon>Saccharomycotina</taxon>
        <taxon>Pichiomycetes</taxon>
        <taxon>Debaryomycetaceae</taxon>
        <taxon>Candida/Lodderomyces clade</taxon>
        <taxon>Candida</taxon>
    </lineage>
</organism>
<dbReference type="EMBL" id="JAHUZD010000019">
    <property type="protein sequence ID" value="KAI3407002.1"/>
    <property type="molecule type" value="Genomic_DNA"/>
</dbReference>
<gene>
    <name evidence="2" type="ORF">KGF56_000295</name>
</gene>
<proteinExistence type="predicted"/>
<reference evidence="2" key="1">
    <citation type="journal article" date="2022" name="DNA Res.">
        <title>Genome analysis of five recently described species of the CUG-Ser clade uncovers Candida theae as a new hybrid lineage with pathogenic potential in the Candida parapsilosis species complex.</title>
        <authorList>
            <person name="Mixao V."/>
            <person name="Del Olmo V."/>
            <person name="Hegedusova E."/>
            <person name="Saus E."/>
            <person name="Pryszcz L."/>
            <person name="Cillingova A."/>
            <person name="Nosek J."/>
            <person name="Gabaldon T."/>
        </authorList>
    </citation>
    <scope>NUCLEOTIDE SEQUENCE</scope>
    <source>
        <strain evidence="2">CBS 10844</strain>
    </source>
</reference>
<dbReference type="RefSeq" id="XP_049182747.1">
    <property type="nucleotide sequence ID" value="XM_049324214.1"/>
</dbReference>
<protein>
    <submittedName>
        <fullName evidence="2">IAH1</fullName>
    </submittedName>
</protein>
<comment type="caution">
    <text evidence="2">The sequence shown here is derived from an EMBL/GenBank/DDBJ whole genome shotgun (WGS) entry which is preliminary data.</text>
</comment>
<dbReference type="InterPro" id="IPR045136">
    <property type="entry name" value="Iah1-like"/>
</dbReference>
<dbReference type="GeneID" id="73377912"/>
<sequence length="260" mass="29649">MGYPKFILFGDSITQHANEIQGNFALQPALQDWYIRKLDILNRGYSGYNSEHARVILPHILDAELNAEKNNVKLITIFFGTNDGFVDNNPIQPISLERYRENIDYLVSLAIENNIKPIVIGPSLHDPKICKKVLPHLKPGGEDATSNKRYYQYSEAAREVCKNRKVAFVDLWDEFRKDGGWTRDQLFQVNGSLENWEVGSLGHLLSDGVHFTGHAYKIMYDAIKKAIGKHYPEFLPDNLATNLAVWSDINPTDLKNSIFK</sequence>
<dbReference type="InterPro" id="IPR013830">
    <property type="entry name" value="SGNH_hydro"/>
</dbReference>
<dbReference type="CDD" id="cd01838">
    <property type="entry name" value="Isoamyl_acetate_hydrolase_like"/>
    <property type="match status" value="1"/>
</dbReference>
<evidence type="ECO:0000313" key="3">
    <source>
        <dbReference type="Proteomes" id="UP001202479"/>
    </source>
</evidence>
<dbReference type="InterPro" id="IPR036514">
    <property type="entry name" value="SGNH_hydro_sf"/>
</dbReference>
<feature type="domain" description="SGNH hydrolase-type esterase" evidence="1">
    <location>
        <begin position="8"/>
        <end position="217"/>
    </location>
</feature>
<dbReference type="PANTHER" id="PTHR14209">
    <property type="entry name" value="ISOAMYL ACETATE-HYDROLYZING ESTERASE 1"/>
    <property type="match status" value="1"/>
</dbReference>
<dbReference type="PANTHER" id="PTHR14209:SF19">
    <property type="entry name" value="ISOAMYL ACETATE-HYDROLYZING ESTERASE 1 HOMOLOG"/>
    <property type="match status" value="1"/>
</dbReference>
<evidence type="ECO:0000259" key="1">
    <source>
        <dbReference type="Pfam" id="PF13472"/>
    </source>
</evidence>
<evidence type="ECO:0000313" key="2">
    <source>
        <dbReference type="EMBL" id="KAI3407002.1"/>
    </source>
</evidence>
<dbReference type="Proteomes" id="UP001202479">
    <property type="component" value="Unassembled WGS sequence"/>
</dbReference>
<dbReference type="Pfam" id="PF13472">
    <property type="entry name" value="Lipase_GDSL_2"/>
    <property type="match status" value="1"/>
</dbReference>
<accession>A0AAI9T1Q8</accession>